<evidence type="ECO:0000259" key="4">
    <source>
        <dbReference type="Pfam" id="PF22725"/>
    </source>
</evidence>
<evidence type="ECO:0000259" key="3">
    <source>
        <dbReference type="Pfam" id="PF01408"/>
    </source>
</evidence>
<evidence type="ECO:0000256" key="2">
    <source>
        <dbReference type="ARBA" id="ARBA00023002"/>
    </source>
</evidence>
<dbReference type="Pfam" id="PF01408">
    <property type="entry name" value="GFO_IDH_MocA"/>
    <property type="match status" value="1"/>
</dbReference>
<dbReference type="Proteomes" id="UP001049518">
    <property type="component" value="Chromosome"/>
</dbReference>
<dbReference type="InterPro" id="IPR036291">
    <property type="entry name" value="NAD(P)-bd_dom_sf"/>
</dbReference>
<dbReference type="EMBL" id="CP059572">
    <property type="protein sequence ID" value="QXJ20225.1"/>
    <property type="molecule type" value="Genomic_DNA"/>
</dbReference>
<dbReference type="SUPFAM" id="SSF55347">
    <property type="entry name" value="Glyceraldehyde-3-phosphate dehydrogenase-like, C-terminal domain"/>
    <property type="match status" value="1"/>
</dbReference>
<keyword evidence="2" id="KW-0560">Oxidoreductase</keyword>
<evidence type="ECO:0000313" key="5">
    <source>
        <dbReference type="EMBL" id="QXJ20225.1"/>
    </source>
</evidence>
<dbReference type="InterPro" id="IPR055170">
    <property type="entry name" value="GFO_IDH_MocA-like_dom"/>
</dbReference>
<feature type="domain" description="GFO/IDH/MocA-like oxidoreductase" evidence="4">
    <location>
        <begin position="126"/>
        <end position="246"/>
    </location>
</feature>
<dbReference type="RefSeq" id="WP_231333283.1">
    <property type="nucleotide sequence ID" value="NZ_CP059572.1"/>
</dbReference>
<dbReference type="Pfam" id="PF22725">
    <property type="entry name" value="GFO_IDH_MocA_C3"/>
    <property type="match status" value="1"/>
</dbReference>
<evidence type="ECO:0000313" key="6">
    <source>
        <dbReference type="Proteomes" id="UP001049518"/>
    </source>
</evidence>
<dbReference type="InterPro" id="IPR000683">
    <property type="entry name" value="Gfo/Idh/MocA-like_OxRdtase_N"/>
</dbReference>
<reference evidence="5" key="1">
    <citation type="submission" date="2020-07" db="EMBL/GenBank/DDBJ databases">
        <authorList>
            <person name="Tarantini F.S."/>
            <person name="Hong K.W."/>
            <person name="Chan K.G."/>
        </authorList>
    </citation>
    <scope>NUCLEOTIDE SEQUENCE</scope>
    <source>
        <strain evidence="5">32-07</strain>
    </source>
</reference>
<dbReference type="Gene3D" id="3.30.360.10">
    <property type="entry name" value="Dihydrodipicolinate Reductase, domain 2"/>
    <property type="match status" value="1"/>
</dbReference>
<gene>
    <name evidence="5" type="ORF">AGRA3207_000898</name>
</gene>
<dbReference type="Gene3D" id="3.40.50.720">
    <property type="entry name" value="NAD(P)-binding Rossmann-like Domain"/>
    <property type="match status" value="1"/>
</dbReference>
<proteinExistence type="inferred from homology"/>
<protein>
    <submittedName>
        <fullName evidence="5">Gfo/Idh/MocA family oxidoreductase</fullName>
    </submittedName>
</protein>
<feature type="domain" description="Gfo/Idh/MocA-like oxidoreductase N-terminal" evidence="3">
    <location>
        <begin position="1"/>
        <end position="118"/>
    </location>
</feature>
<evidence type="ECO:0000256" key="1">
    <source>
        <dbReference type="ARBA" id="ARBA00010928"/>
    </source>
</evidence>
<keyword evidence="6" id="KW-1185">Reference proteome</keyword>
<dbReference type="PANTHER" id="PTHR42840">
    <property type="entry name" value="NAD(P)-BINDING ROSSMANN-FOLD SUPERFAMILY PROTEIN-RELATED"/>
    <property type="match status" value="1"/>
</dbReference>
<accession>A0ABX8QN76</accession>
<name>A0ABX8QN76_9ACTN</name>
<sequence length="332" mass="34489">MRIGLAGVGRIGGGHAETLRGIAEVEEVVVADADAGRAREVARKLGVRAAAGVDALFAAGLDGLVVATPTAAHAGLVIRAVEAGLPVFVEKPVATDLDGTIQVLTAVRGSGVPVQVGFQRRFDPGHRAAREAVRSGRLGWVHTVRSCTLDPVPPPEEYLPTSGGLFRDCSVHDFDAVRFVTGRDVVEVTAAGADRGAAVFAESGDASAASAVLTLDDGTLAVVSASRYNAAGYDVRLEVLGSRDSVVVGLDDRTPLSPAGPGTRPAGPPHTGFLERFAEAYTAELRAFTGMVAEGAASPCPPEESLEAFYVAEACETSRRERRAVAIEEVRR</sequence>
<comment type="similarity">
    <text evidence="1">Belongs to the Gfo/Idh/MocA family.</text>
</comment>
<organism evidence="5 6">
    <name type="scientific">Actinomadura graeca</name>
    <dbReference type="NCBI Taxonomy" id="2750812"/>
    <lineage>
        <taxon>Bacteria</taxon>
        <taxon>Bacillati</taxon>
        <taxon>Actinomycetota</taxon>
        <taxon>Actinomycetes</taxon>
        <taxon>Streptosporangiales</taxon>
        <taxon>Thermomonosporaceae</taxon>
        <taxon>Actinomadura</taxon>
    </lineage>
</organism>
<dbReference type="SUPFAM" id="SSF51735">
    <property type="entry name" value="NAD(P)-binding Rossmann-fold domains"/>
    <property type="match status" value="1"/>
</dbReference>
<dbReference type="PANTHER" id="PTHR42840:SF3">
    <property type="entry name" value="BINDING ROSSMANN FOLD OXIDOREDUCTASE, PUTATIVE (AFU_ORTHOLOGUE AFUA_2G10240)-RELATED"/>
    <property type="match status" value="1"/>
</dbReference>